<dbReference type="RefSeq" id="WP_184329164.1">
    <property type="nucleotide sequence ID" value="NZ_JACHHZ010000001.1"/>
</dbReference>
<dbReference type="PANTHER" id="PTHR35175">
    <property type="entry name" value="DUF1289 DOMAIN-CONTAINING PROTEIN"/>
    <property type="match status" value="1"/>
</dbReference>
<name>A0A841HG82_9GAMM</name>
<organism evidence="1 2">
    <name type="scientific">Povalibacter uvarum</name>
    <dbReference type="NCBI Taxonomy" id="732238"/>
    <lineage>
        <taxon>Bacteria</taxon>
        <taxon>Pseudomonadati</taxon>
        <taxon>Pseudomonadota</taxon>
        <taxon>Gammaproteobacteria</taxon>
        <taxon>Steroidobacterales</taxon>
        <taxon>Steroidobacteraceae</taxon>
        <taxon>Povalibacter</taxon>
    </lineage>
</organism>
<evidence type="ECO:0000313" key="1">
    <source>
        <dbReference type="EMBL" id="MBB6091360.1"/>
    </source>
</evidence>
<accession>A0A841HG82</accession>
<sequence>MLQPPPPTVSSPCTKVCTLDTEGVCLGCGRALNEIANWSRMSADEQREVCRKAEQRRLHRATAVSP</sequence>
<dbReference type="InterPro" id="IPR010710">
    <property type="entry name" value="DUF1289"/>
</dbReference>
<comment type="caution">
    <text evidence="1">The sequence shown here is derived from an EMBL/GenBank/DDBJ whole genome shotgun (WGS) entry which is preliminary data.</text>
</comment>
<dbReference type="EMBL" id="JACHHZ010000001">
    <property type="protein sequence ID" value="MBB6091360.1"/>
    <property type="molecule type" value="Genomic_DNA"/>
</dbReference>
<evidence type="ECO:0008006" key="3">
    <source>
        <dbReference type="Google" id="ProtNLM"/>
    </source>
</evidence>
<keyword evidence="2" id="KW-1185">Reference proteome</keyword>
<reference evidence="1 2" key="1">
    <citation type="submission" date="2020-08" db="EMBL/GenBank/DDBJ databases">
        <title>Genomic Encyclopedia of Type Strains, Phase IV (KMG-IV): sequencing the most valuable type-strain genomes for metagenomic binning, comparative biology and taxonomic classification.</title>
        <authorList>
            <person name="Goeker M."/>
        </authorList>
    </citation>
    <scope>NUCLEOTIDE SEQUENCE [LARGE SCALE GENOMIC DNA]</scope>
    <source>
        <strain evidence="1 2">DSM 26723</strain>
    </source>
</reference>
<dbReference type="PANTHER" id="PTHR35175:SF2">
    <property type="entry name" value="DUF1289 DOMAIN-CONTAINING PROTEIN"/>
    <property type="match status" value="1"/>
</dbReference>
<dbReference type="AlphaFoldDB" id="A0A841HG82"/>
<dbReference type="Pfam" id="PF06945">
    <property type="entry name" value="DUF1289"/>
    <property type="match status" value="1"/>
</dbReference>
<dbReference type="Proteomes" id="UP000588068">
    <property type="component" value="Unassembled WGS sequence"/>
</dbReference>
<protein>
    <recommendedName>
        <fullName evidence="3">DUF1289 domain-containing protein</fullName>
    </recommendedName>
</protein>
<evidence type="ECO:0000313" key="2">
    <source>
        <dbReference type="Proteomes" id="UP000588068"/>
    </source>
</evidence>
<proteinExistence type="predicted"/>
<gene>
    <name evidence="1" type="ORF">HNQ60_000206</name>
</gene>